<feature type="signal peptide" evidence="2">
    <location>
        <begin position="1"/>
        <end position="25"/>
    </location>
</feature>
<protein>
    <recommendedName>
        <fullName evidence="5">PEP-CTERM protein-sorting domain-containing protein</fullName>
    </recommendedName>
</protein>
<reference evidence="3 4" key="1">
    <citation type="submission" date="2015-12" db="EMBL/GenBank/DDBJ databases">
        <authorList>
            <person name="Shamseldin A."/>
            <person name="Moawad H."/>
            <person name="Abd El-Rahim W.M."/>
            <person name="Sadowsky M.J."/>
        </authorList>
    </citation>
    <scope>NUCLEOTIDE SEQUENCE [LARGE SCALE GENOMIC DNA]</scope>
    <source>
        <strain evidence="3 4">WF1</strain>
    </source>
</reference>
<keyword evidence="1" id="KW-1133">Transmembrane helix</keyword>
<accession>A0A1V8M655</accession>
<proteinExistence type="predicted"/>
<evidence type="ECO:0000256" key="1">
    <source>
        <dbReference type="SAM" id="Phobius"/>
    </source>
</evidence>
<dbReference type="AlphaFoldDB" id="A0A1V8M655"/>
<evidence type="ECO:0000256" key="2">
    <source>
        <dbReference type="SAM" id="SignalP"/>
    </source>
</evidence>
<keyword evidence="1" id="KW-0812">Transmembrane</keyword>
<evidence type="ECO:0000313" key="4">
    <source>
        <dbReference type="Proteomes" id="UP000191980"/>
    </source>
</evidence>
<dbReference type="Proteomes" id="UP000191980">
    <property type="component" value="Unassembled WGS sequence"/>
</dbReference>
<keyword evidence="4" id="KW-1185">Reference proteome</keyword>
<feature type="chain" id="PRO_5012031520" description="PEP-CTERM protein-sorting domain-containing protein" evidence="2">
    <location>
        <begin position="26"/>
        <end position="201"/>
    </location>
</feature>
<organism evidence="3 4">
    <name type="scientific">Methyloprofundus sedimenti</name>
    <dbReference type="NCBI Taxonomy" id="1420851"/>
    <lineage>
        <taxon>Bacteria</taxon>
        <taxon>Pseudomonadati</taxon>
        <taxon>Pseudomonadota</taxon>
        <taxon>Gammaproteobacteria</taxon>
        <taxon>Methylococcales</taxon>
        <taxon>Methylococcaceae</taxon>
        <taxon>Methyloprofundus</taxon>
    </lineage>
</organism>
<dbReference type="OrthoDB" id="5567186at2"/>
<sequence length="201" mass="20653">MLKKFSMKAIFLLASLLLMTGTAQASTMAGAINIIGAMNVWTASSTSVSAAPNQYGDMGVVQSSNGDFANLSSARLNVFSIFSDVLTTAGPVTPPTIINIGGFNNGSSSISDLLFTVTNIKDLTFSATSLRMILVATATATGFDDTAIEFLFEASNNGISGSYSLTTPVSSVPLPAAVWLFSSALAGLVGVSRRKSTSVAA</sequence>
<name>A0A1V8M655_9GAMM</name>
<evidence type="ECO:0008006" key="5">
    <source>
        <dbReference type="Google" id="ProtNLM"/>
    </source>
</evidence>
<gene>
    <name evidence="3" type="ORF">AU255_03745</name>
</gene>
<dbReference type="EMBL" id="LPUF01000001">
    <property type="protein sequence ID" value="OQK17022.1"/>
    <property type="molecule type" value="Genomic_DNA"/>
</dbReference>
<feature type="transmembrane region" description="Helical" evidence="1">
    <location>
        <begin position="172"/>
        <end position="191"/>
    </location>
</feature>
<keyword evidence="1" id="KW-0472">Membrane</keyword>
<keyword evidence="2" id="KW-0732">Signal</keyword>
<comment type="caution">
    <text evidence="3">The sequence shown here is derived from an EMBL/GenBank/DDBJ whole genome shotgun (WGS) entry which is preliminary data.</text>
</comment>
<evidence type="ECO:0000313" key="3">
    <source>
        <dbReference type="EMBL" id="OQK17022.1"/>
    </source>
</evidence>
<dbReference type="NCBIfam" id="TIGR03370">
    <property type="entry name" value="VPLPA-CTERM"/>
    <property type="match status" value="1"/>
</dbReference>
<dbReference type="RefSeq" id="WP_080521638.1">
    <property type="nucleotide sequence ID" value="NZ_LPUF01000001.1"/>
</dbReference>
<dbReference type="InterPro" id="IPR022472">
    <property type="entry name" value="VPLPA-CTERM"/>
</dbReference>